<sequence>SYYIQTASLGKTIFNAKYLSSSILNKTDLLLCSCLFQLSGTRSPPPASAAHTKYLAGARSQGTAAVPPRPQGPAAPSPLRAPPARTPRAFPPPRAGSAHGPAAPHLLLGLAVALQRLLGQVPNPSPRYSDSPYSSRCGTVKLHNLHNGM</sequence>
<dbReference type="AlphaFoldDB" id="A0A674H5C3"/>
<feature type="compositionally biased region" description="Pro residues" evidence="1">
    <location>
        <begin position="67"/>
        <end position="94"/>
    </location>
</feature>
<evidence type="ECO:0000313" key="2">
    <source>
        <dbReference type="Ensembl" id="ENSTGUP00000030683.1"/>
    </source>
</evidence>
<name>A0A674H5C3_TAEGU</name>
<accession>A0A674H5C3</accession>
<reference evidence="2" key="2">
    <citation type="submission" date="2025-08" db="UniProtKB">
        <authorList>
            <consortium name="Ensembl"/>
        </authorList>
    </citation>
    <scope>IDENTIFICATION</scope>
</reference>
<dbReference type="Proteomes" id="UP000007754">
    <property type="component" value="Chromosome 7"/>
</dbReference>
<keyword evidence="3" id="KW-1185">Reference proteome</keyword>
<proteinExistence type="predicted"/>
<dbReference type="Ensembl" id="ENSTGUT00000024033.1">
    <property type="protein sequence ID" value="ENSTGUP00000030683.1"/>
    <property type="gene ID" value="ENSTGUG00000025370.1"/>
</dbReference>
<evidence type="ECO:0000256" key="1">
    <source>
        <dbReference type="SAM" id="MobiDB-lite"/>
    </source>
</evidence>
<dbReference type="InParanoid" id="A0A674H5C3"/>
<protein>
    <submittedName>
        <fullName evidence="2">Uncharacterized protein</fullName>
    </submittedName>
</protein>
<reference evidence="2" key="3">
    <citation type="submission" date="2025-09" db="UniProtKB">
        <authorList>
            <consortium name="Ensembl"/>
        </authorList>
    </citation>
    <scope>IDENTIFICATION</scope>
</reference>
<reference evidence="2 3" key="1">
    <citation type="journal article" date="2010" name="Nature">
        <title>The genome of a songbird.</title>
        <authorList>
            <person name="Warren W.C."/>
            <person name="Clayton D.F."/>
            <person name="Ellegren H."/>
            <person name="Arnold A.P."/>
            <person name="Hillier L.W."/>
            <person name="Kunstner A."/>
            <person name="Searle S."/>
            <person name="White S."/>
            <person name="Vilella A.J."/>
            <person name="Fairley S."/>
            <person name="Heger A."/>
            <person name="Kong L."/>
            <person name="Ponting C.P."/>
            <person name="Jarvis E.D."/>
            <person name="Mello C.V."/>
            <person name="Minx P."/>
            <person name="Lovell P."/>
            <person name="Velho T.A."/>
            <person name="Ferris M."/>
            <person name="Balakrishnan C.N."/>
            <person name="Sinha S."/>
            <person name="Blatti C."/>
            <person name="London S.E."/>
            <person name="Li Y."/>
            <person name="Lin Y.C."/>
            <person name="George J."/>
            <person name="Sweedler J."/>
            <person name="Southey B."/>
            <person name="Gunaratne P."/>
            <person name="Watson M."/>
            <person name="Nam K."/>
            <person name="Backstrom N."/>
            <person name="Smeds L."/>
            <person name="Nabholz B."/>
            <person name="Itoh Y."/>
            <person name="Whitney O."/>
            <person name="Pfenning A.R."/>
            <person name="Howard J."/>
            <person name="Volker M."/>
            <person name="Skinner B.M."/>
            <person name="Griffin D.K."/>
            <person name="Ye L."/>
            <person name="McLaren W.M."/>
            <person name="Flicek P."/>
            <person name="Quesada V."/>
            <person name="Velasco G."/>
            <person name="Lopez-Otin C."/>
            <person name="Puente X.S."/>
            <person name="Olender T."/>
            <person name="Lancet D."/>
            <person name="Smit A.F."/>
            <person name="Hubley R."/>
            <person name="Konkel M.K."/>
            <person name="Walker J.A."/>
            <person name="Batzer M.A."/>
            <person name="Gu W."/>
            <person name="Pollock D.D."/>
            <person name="Chen L."/>
            <person name="Cheng Z."/>
            <person name="Eichler E.E."/>
            <person name="Stapley J."/>
            <person name="Slate J."/>
            <person name="Ekblom R."/>
            <person name="Birkhead T."/>
            <person name="Burke T."/>
            <person name="Burt D."/>
            <person name="Scharff C."/>
            <person name="Adam I."/>
            <person name="Richard H."/>
            <person name="Sultan M."/>
            <person name="Soldatov A."/>
            <person name="Lehrach H."/>
            <person name="Edwards S.V."/>
            <person name="Yang S.P."/>
            <person name="Li X."/>
            <person name="Graves T."/>
            <person name="Fulton L."/>
            <person name="Nelson J."/>
            <person name="Chinwalla A."/>
            <person name="Hou S."/>
            <person name="Mardis E.R."/>
            <person name="Wilson R.K."/>
        </authorList>
    </citation>
    <scope>NUCLEOTIDE SEQUENCE [LARGE SCALE GENOMIC DNA]</scope>
</reference>
<evidence type="ECO:0000313" key="3">
    <source>
        <dbReference type="Proteomes" id="UP000007754"/>
    </source>
</evidence>
<feature type="region of interest" description="Disordered" evidence="1">
    <location>
        <begin position="41"/>
        <end position="101"/>
    </location>
</feature>
<organism evidence="2 3">
    <name type="scientific">Taeniopygia guttata</name>
    <name type="common">Zebra finch</name>
    <name type="synonym">Poephila guttata</name>
    <dbReference type="NCBI Taxonomy" id="59729"/>
    <lineage>
        <taxon>Eukaryota</taxon>
        <taxon>Metazoa</taxon>
        <taxon>Chordata</taxon>
        <taxon>Craniata</taxon>
        <taxon>Vertebrata</taxon>
        <taxon>Euteleostomi</taxon>
        <taxon>Archelosauria</taxon>
        <taxon>Archosauria</taxon>
        <taxon>Dinosauria</taxon>
        <taxon>Saurischia</taxon>
        <taxon>Theropoda</taxon>
        <taxon>Coelurosauria</taxon>
        <taxon>Aves</taxon>
        <taxon>Neognathae</taxon>
        <taxon>Neoaves</taxon>
        <taxon>Telluraves</taxon>
        <taxon>Australaves</taxon>
        <taxon>Passeriformes</taxon>
        <taxon>Passeroidea</taxon>
        <taxon>Estrildidae</taxon>
        <taxon>Estrildinae</taxon>
        <taxon>Taeniopygia</taxon>
    </lineage>
</organism>